<feature type="domain" description="SnoaL-like" evidence="2">
    <location>
        <begin position="33"/>
        <end position="126"/>
    </location>
</feature>
<dbReference type="PANTHER" id="PTHR38436">
    <property type="entry name" value="POLYKETIDE CYCLASE SNOAL-LIKE DOMAIN"/>
    <property type="match status" value="1"/>
</dbReference>
<dbReference type="Pfam" id="PF12680">
    <property type="entry name" value="SnoaL_2"/>
    <property type="match status" value="1"/>
</dbReference>
<evidence type="ECO:0000256" key="1">
    <source>
        <dbReference type="SAM" id="SignalP"/>
    </source>
</evidence>
<feature type="signal peptide" evidence="1">
    <location>
        <begin position="1"/>
        <end position="22"/>
    </location>
</feature>
<dbReference type="InterPro" id="IPR037401">
    <property type="entry name" value="SnoaL-like"/>
</dbReference>
<gene>
    <name evidence="3" type="ORF">SAMN04488004_1209</name>
</gene>
<dbReference type="STRING" id="195913.SAMN04488004_1209"/>
<evidence type="ECO:0000313" key="3">
    <source>
        <dbReference type="EMBL" id="SFL45703.1"/>
    </source>
</evidence>
<dbReference type="PANTHER" id="PTHR38436:SF1">
    <property type="entry name" value="ESTER CYCLASE"/>
    <property type="match status" value="1"/>
</dbReference>
<keyword evidence="4" id="KW-1185">Reference proteome</keyword>
<dbReference type="Proteomes" id="UP000199550">
    <property type="component" value="Unassembled WGS sequence"/>
</dbReference>
<reference evidence="4" key="1">
    <citation type="submission" date="2016-10" db="EMBL/GenBank/DDBJ databases">
        <authorList>
            <person name="Varghese N."/>
            <person name="Submissions S."/>
        </authorList>
    </citation>
    <scope>NUCLEOTIDE SEQUENCE [LARGE SCALE GENOMIC DNA]</scope>
    <source>
        <strain evidence="4">DSM 16199</strain>
    </source>
</reference>
<accession>A0A1I4HVB4</accession>
<feature type="chain" id="PRO_5011733606" evidence="1">
    <location>
        <begin position="23"/>
        <end position="280"/>
    </location>
</feature>
<dbReference type="SUPFAM" id="SSF54427">
    <property type="entry name" value="NTF2-like"/>
    <property type="match status" value="2"/>
</dbReference>
<protein>
    <submittedName>
        <fullName evidence="3">Predicted SnoaL-like aldol condensation-catalyzing enzyme</fullName>
    </submittedName>
</protein>
<organism evidence="3 4">
    <name type="scientific">Loktanella salsilacus</name>
    <dbReference type="NCBI Taxonomy" id="195913"/>
    <lineage>
        <taxon>Bacteria</taxon>
        <taxon>Pseudomonadati</taxon>
        <taxon>Pseudomonadota</taxon>
        <taxon>Alphaproteobacteria</taxon>
        <taxon>Rhodobacterales</taxon>
        <taxon>Roseobacteraceae</taxon>
        <taxon>Loktanella</taxon>
    </lineage>
</organism>
<dbReference type="InterPro" id="IPR009959">
    <property type="entry name" value="Cyclase_SnoaL-like"/>
</dbReference>
<dbReference type="RefSeq" id="WP_139222649.1">
    <property type="nucleotide sequence ID" value="NZ_FOTF01000020.1"/>
</dbReference>
<sequence>MNIRTLLASAAIATALPMLAIADIAENKAFAIEALSATLGAGNADAVDQYFAPGYIQHNPDVPSGTDGLKDMIKMLSASGNFKADFARVIADDDLVVFHGRYEGFGPSPMIAFDVFRVADGKIVEHWDNLIPQAAPNPSGHTQIDGATEITDVDKTEANKALVADFINKALITHEEIQFTDYINPASYTQHNPMVADGLDGFGAFMGEMAAKGITMTYNEVYKVIGEGNFVLTMSDGAIGDEPQAFYDLFRVQDGLIVEHWDVIAPMPAADAAHNDAGKF</sequence>
<dbReference type="EMBL" id="FOTF01000020">
    <property type="protein sequence ID" value="SFL45703.1"/>
    <property type="molecule type" value="Genomic_DNA"/>
</dbReference>
<dbReference type="OrthoDB" id="9812089at2"/>
<name>A0A1I4HVB4_9RHOB</name>
<dbReference type="InterPro" id="IPR032710">
    <property type="entry name" value="NTF2-like_dom_sf"/>
</dbReference>
<dbReference type="AlphaFoldDB" id="A0A1I4HVB4"/>
<evidence type="ECO:0000313" key="4">
    <source>
        <dbReference type="Proteomes" id="UP000199550"/>
    </source>
</evidence>
<evidence type="ECO:0000259" key="2">
    <source>
        <dbReference type="Pfam" id="PF12680"/>
    </source>
</evidence>
<proteinExistence type="predicted"/>
<keyword evidence="1" id="KW-0732">Signal</keyword>
<dbReference type="GO" id="GO:0030638">
    <property type="term" value="P:polyketide metabolic process"/>
    <property type="evidence" value="ECO:0007669"/>
    <property type="project" value="InterPro"/>
</dbReference>
<dbReference type="Gene3D" id="3.10.450.50">
    <property type="match status" value="2"/>
</dbReference>